<sequence>MLRSEVALRQRISHRCVSHNVRLGFDALIVIHGSYCLSTRSRTQRARVSCNDGWEVVFIAECSVDCGAKAVVRGFFLALRFVQGKEINGIVGNPSGPRRLSFADGEGKPSARTYDKYLLQVALSTTSLTPPASASPATPSSTPPTPSPAATSAPSSATVASPSPLPSRCLDDRLSLCQSCYRAGPDAGGCGPGHRHHPLSRYSGCPSPPELSAMWSSMLDLSDKTPPQEGGLDKMAIMTIDQNCASKCCGAGEAVSSGILGGQENSVAKFDPWVAVASSPSMAPPESNAVPPCGPEQQGFFHRECNLPKMGFPALTDLGICYDNELCQGFSTGIACFNFHDGAELLGGPQNRPKNPFPDTGLDGFVVGKNLSVAESSGHIESTVEATNAGQIVNSNVDPSFINVDNKRSGNFIFHIGNVCPTISLSLSNLTGESSAADYQDRGVSPTFLTGESTWDSNLEPGRPHVRNEAKTRYNEKKKSRLFGKQIRYGSRKARADTRKRLKGRFVKADETYDYDPLIAGNT</sequence>
<gene>
    <name evidence="7" type="ORF">MUK42_17964</name>
</gene>
<feature type="domain" description="CCT" evidence="6">
    <location>
        <begin position="467"/>
        <end position="509"/>
    </location>
</feature>
<evidence type="ECO:0000313" key="8">
    <source>
        <dbReference type="Proteomes" id="UP001055439"/>
    </source>
</evidence>
<evidence type="ECO:0000256" key="5">
    <source>
        <dbReference type="SAM" id="MobiDB-lite"/>
    </source>
</evidence>
<dbReference type="EMBL" id="CP097510">
    <property type="protein sequence ID" value="URE39704.1"/>
    <property type="molecule type" value="Genomic_DNA"/>
</dbReference>
<keyword evidence="8" id="KW-1185">Reference proteome</keyword>
<dbReference type="PROSITE" id="PS51017">
    <property type="entry name" value="CCT"/>
    <property type="match status" value="1"/>
</dbReference>
<dbReference type="InterPro" id="IPR010402">
    <property type="entry name" value="CCT_domain"/>
</dbReference>
<keyword evidence="2" id="KW-0677">Repeat</keyword>
<dbReference type="AlphaFoldDB" id="A0A9E7HSG9"/>
<name>A0A9E7HSG9_9LILI</name>
<evidence type="ECO:0000259" key="6">
    <source>
        <dbReference type="PROSITE" id="PS51017"/>
    </source>
</evidence>
<dbReference type="Pfam" id="PF06203">
    <property type="entry name" value="CCT"/>
    <property type="match status" value="1"/>
</dbReference>
<dbReference type="PANTHER" id="PTHR31717">
    <property type="entry name" value="ZINC FINGER PROTEIN CONSTANS-LIKE 10"/>
    <property type="match status" value="1"/>
</dbReference>
<comment type="subcellular location">
    <subcellularLocation>
        <location evidence="1 4">Nucleus</location>
    </subcellularLocation>
</comment>
<feature type="compositionally biased region" description="Low complexity" evidence="5">
    <location>
        <begin position="129"/>
        <end position="140"/>
    </location>
</feature>
<dbReference type="GO" id="GO:0005634">
    <property type="term" value="C:nucleus"/>
    <property type="evidence" value="ECO:0007669"/>
    <property type="project" value="UniProtKB-SubCell"/>
</dbReference>
<dbReference type="OrthoDB" id="153872at2759"/>
<dbReference type="Proteomes" id="UP001055439">
    <property type="component" value="Chromosome 8"/>
</dbReference>
<evidence type="ECO:0000256" key="4">
    <source>
        <dbReference type="PROSITE-ProRule" id="PRU00357"/>
    </source>
</evidence>
<reference evidence="7" key="1">
    <citation type="submission" date="2022-05" db="EMBL/GenBank/DDBJ databases">
        <title>The Musa troglodytarum L. genome provides insights into the mechanism of non-climacteric behaviour and enrichment of carotenoids.</title>
        <authorList>
            <person name="Wang J."/>
        </authorList>
    </citation>
    <scope>NUCLEOTIDE SEQUENCE</scope>
    <source>
        <tissue evidence="7">Leaf</tissue>
    </source>
</reference>
<evidence type="ECO:0000256" key="3">
    <source>
        <dbReference type="ARBA" id="ARBA00023242"/>
    </source>
</evidence>
<evidence type="ECO:0000256" key="2">
    <source>
        <dbReference type="ARBA" id="ARBA00022737"/>
    </source>
</evidence>
<accession>A0A9E7HSG9</accession>
<dbReference type="PANTHER" id="PTHR31717:SF46">
    <property type="entry name" value="CCT MOTIF FAMILY PROTEIN-RELATED"/>
    <property type="match status" value="1"/>
</dbReference>
<organism evidence="7 8">
    <name type="scientific">Musa troglodytarum</name>
    <name type="common">fe'i banana</name>
    <dbReference type="NCBI Taxonomy" id="320322"/>
    <lineage>
        <taxon>Eukaryota</taxon>
        <taxon>Viridiplantae</taxon>
        <taxon>Streptophyta</taxon>
        <taxon>Embryophyta</taxon>
        <taxon>Tracheophyta</taxon>
        <taxon>Spermatophyta</taxon>
        <taxon>Magnoliopsida</taxon>
        <taxon>Liliopsida</taxon>
        <taxon>Zingiberales</taxon>
        <taxon>Musaceae</taxon>
        <taxon>Musa</taxon>
    </lineage>
</organism>
<feature type="region of interest" description="Disordered" evidence="5">
    <location>
        <begin position="129"/>
        <end position="164"/>
    </location>
</feature>
<feature type="compositionally biased region" description="Low complexity" evidence="5">
    <location>
        <begin position="148"/>
        <end position="162"/>
    </location>
</feature>
<protein>
    <submittedName>
        <fullName evidence="7">Zinc finger protein</fullName>
    </submittedName>
</protein>
<evidence type="ECO:0000313" key="7">
    <source>
        <dbReference type="EMBL" id="URE39704.1"/>
    </source>
</evidence>
<proteinExistence type="predicted"/>
<evidence type="ECO:0000256" key="1">
    <source>
        <dbReference type="ARBA" id="ARBA00004123"/>
    </source>
</evidence>
<keyword evidence="3 4" id="KW-0539">Nucleus</keyword>